<evidence type="ECO:0000256" key="3">
    <source>
        <dbReference type="SAM" id="MobiDB-lite"/>
    </source>
</evidence>
<dbReference type="InterPro" id="IPR002083">
    <property type="entry name" value="MATH/TRAF_dom"/>
</dbReference>
<dbReference type="InterPro" id="IPR000210">
    <property type="entry name" value="BTB/POZ_dom"/>
</dbReference>
<name>R7W9X0_AEGTA</name>
<dbReference type="SMART" id="SM00225">
    <property type="entry name" value="BTB"/>
    <property type="match status" value="1"/>
</dbReference>
<evidence type="ECO:0000256" key="1">
    <source>
        <dbReference type="ARBA" id="ARBA00004906"/>
    </source>
</evidence>
<dbReference type="PROSITE" id="PS50097">
    <property type="entry name" value="BTB"/>
    <property type="match status" value="1"/>
</dbReference>
<feature type="compositionally biased region" description="Basic residues" evidence="3">
    <location>
        <begin position="26"/>
        <end position="38"/>
    </location>
</feature>
<dbReference type="CDD" id="cd00121">
    <property type="entry name" value="MATH"/>
    <property type="match status" value="1"/>
</dbReference>
<dbReference type="InterPro" id="IPR056423">
    <property type="entry name" value="BACK_BPM_SPOP"/>
</dbReference>
<proteinExistence type="inferred from homology"/>
<feature type="region of interest" description="Disordered" evidence="3">
    <location>
        <begin position="1"/>
        <end position="105"/>
    </location>
</feature>
<dbReference type="Pfam" id="PF22486">
    <property type="entry name" value="MATH_2"/>
    <property type="match status" value="1"/>
</dbReference>
<dbReference type="PANTHER" id="PTHR26379">
    <property type="entry name" value="BTB/POZ AND MATH DOMAIN-CONTAINING PROTEIN 1"/>
    <property type="match status" value="1"/>
</dbReference>
<dbReference type="InterPro" id="IPR045005">
    <property type="entry name" value="BPM1-6"/>
</dbReference>
<comment type="similarity">
    <text evidence="2">Belongs to the Tdpoz family.</text>
</comment>
<feature type="compositionally biased region" description="Low complexity" evidence="3">
    <location>
        <begin position="83"/>
        <end position="96"/>
    </location>
</feature>
<dbReference type="ExpressionAtlas" id="R7W9X0">
    <property type="expression patterns" value="baseline"/>
</dbReference>
<dbReference type="InterPro" id="IPR008974">
    <property type="entry name" value="TRAF-like"/>
</dbReference>
<dbReference type="Gene3D" id="1.25.40.420">
    <property type="match status" value="1"/>
</dbReference>
<sequence>MGRTKRLQGPYQPKYLPSDKTLTLSKHPRLPQKRKGKHPGAPGVSRRGSDRGSMVQRNQTSGAARGRGRLGVSGGSGAAQRLRAASGRDAASASGSMQAETSSVARRQDVIRSVMPFAGVSVIANGKLCLPTTSDVDAGAASGYHLLVVEGYSQTKEMVPNGKHIMSRPFVVGGHRWCISYAPNGDSSHSADCVSLHLVLLDDDVAKPVKVQFGFSFIDQVEWQNPIYIRETQTHSFSSDDSVRGFDDAVRRDALEQSKHLKGDSFTIRCGVMVYRDHDTVDAGATEVPLPDIQQHLNHLFETKVGADVTFNVNGETIAAHRCVLAARSPVFMAQLFGPMKEGAATCDIQIEDMEANVFRALLSFIYTDLFPEMEDDEADVEEGQEADEVVYATWLQWMQDLLVAADRYDIQRLKFCCEEGLSECMDVSSVTSTLAIAEQHHCHDLKEACLNFLRVQSSSSLQEVMSTSDWEHITVTYPSVLNELIAKLAAKA</sequence>
<evidence type="ECO:0000313" key="4">
    <source>
        <dbReference type="EnsemblPlants" id="EMT18901"/>
    </source>
</evidence>
<dbReference type="SUPFAM" id="SSF49599">
    <property type="entry name" value="TRAF domain-like"/>
    <property type="match status" value="1"/>
</dbReference>
<comment type="pathway">
    <text evidence="1">Protein modification; protein ubiquitination.</text>
</comment>
<dbReference type="SUPFAM" id="SSF54695">
    <property type="entry name" value="POZ domain"/>
    <property type="match status" value="1"/>
</dbReference>
<dbReference type="PANTHER" id="PTHR26379:SF516">
    <property type="entry name" value="BTB DOMAIN-CONTAINING PROTEIN"/>
    <property type="match status" value="1"/>
</dbReference>
<dbReference type="InterPro" id="IPR011333">
    <property type="entry name" value="SKP1/BTB/POZ_sf"/>
</dbReference>
<accession>R7W9X0</accession>
<evidence type="ECO:0000256" key="2">
    <source>
        <dbReference type="ARBA" id="ARBA00010846"/>
    </source>
</evidence>
<dbReference type="Pfam" id="PF24570">
    <property type="entry name" value="BACK_BPM_SPOP"/>
    <property type="match status" value="1"/>
</dbReference>
<organism evidence="4">
    <name type="scientific">Aegilops tauschii</name>
    <name type="common">Tausch's goatgrass</name>
    <name type="synonym">Aegilops squarrosa</name>
    <dbReference type="NCBI Taxonomy" id="37682"/>
    <lineage>
        <taxon>Eukaryota</taxon>
        <taxon>Viridiplantae</taxon>
        <taxon>Streptophyta</taxon>
        <taxon>Embryophyta</taxon>
        <taxon>Tracheophyta</taxon>
        <taxon>Spermatophyta</taxon>
        <taxon>Magnoliopsida</taxon>
        <taxon>Liliopsida</taxon>
        <taxon>Poales</taxon>
        <taxon>Poaceae</taxon>
        <taxon>BOP clade</taxon>
        <taxon>Pooideae</taxon>
        <taxon>Triticodae</taxon>
        <taxon>Triticeae</taxon>
        <taxon>Triticinae</taxon>
        <taxon>Aegilops</taxon>
    </lineage>
</organism>
<protein>
    <submittedName>
        <fullName evidence="4">Speckle-type POZ protein-like protein</fullName>
    </submittedName>
</protein>
<dbReference type="Gene3D" id="3.30.710.10">
    <property type="entry name" value="Potassium Channel Kv1.1, Chain A"/>
    <property type="match status" value="1"/>
</dbReference>
<dbReference type="PROSITE" id="PS50144">
    <property type="entry name" value="MATH"/>
    <property type="match status" value="1"/>
</dbReference>
<dbReference type="Gene3D" id="2.60.210.10">
    <property type="entry name" value="Apoptosis, Tumor Necrosis Factor Receptor Associated Protein 2, Chain A"/>
    <property type="match status" value="1"/>
</dbReference>
<dbReference type="Pfam" id="PF00651">
    <property type="entry name" value="BTB"/>
    <property type="match status" value="1"/>
</dbReference>
<dbReference type="GO" id="GO:0016567">
    <property type="term" value="P:protein ubiquitination"/>
    <property type="evidence" value="ECO:0007669"/>
    <property type="project" value="InterPro"/>
</dbReference>
<reference evidence="4" key="1">
    <citation type="submission" date="2015-06" db="UniProtKB">
        <authorList>
            <consortium name="EnsemblPlants"/>
        </authorList>
    </citation>
    <scope>IDENTIFICATION</scope>
</reference>
<dbReference type="EnsemblPlants" id="EMT18901">
    <property type="protein sequence ID" value="EMT18901"/>
    <property type="gene ID" value="F775_18902"/>
</dbReference>
<dbReference type="AlphaFoldDB" id="R7W9X0"/>